<dbReference type="OrthoDB" id="422012at2759"/>
<feature type="non-terminal residue" evidence="2">
    <location>
        <position position="493"/>
    </location>
</feature>
<accession>A0A7J6KP29</accession>
<comment type="caution">
    <text evidence="2">The sequence shown here is derived from an EMBL/GenBank/DDBJ whole genome shotgun (WGS) entry which is preliminary data.</text>
</comment>
<name>A0A7J6KP29_PERCH</name>
<protein>
    <recommendedName>
        <fullName evidence="4">Reverse transcriptase domain-containing protein</fullName>
    </recommendedName>
</protein>
<keyword evidence="3" id="KW-1185">Reference proteome</keyword>
<organism evidence="2 3">
    <name type="scientific">Perkinsus chesapeaki</name>
    <name type="common">Clam parasite</name>
    <name type="synonym">Perkinsus andrewsi</name>
    <dbReference type="NCBI Taxonomy" id="330153"/>
    <lineage>
        <taxon>Eukaryota</taxon>
        <taxon>Sar</taxon>
        <taxon>Alveolata</taxon>
        <taxon>Perkinsozoa</taxon>
        <taxon>Perkinsea</taxon>
        <taxon>Perkinsida</taxon>
        <taxon>Perkinsidae</taxon>
        <taxon>Perkinsus</taxon>
    </lineage>
</organism>
<feature type="non-terminal residue" evidence="2">
    <location>
        <position position="1"/>
    </location>
</feature>
<dbReference type="InterPro" id="IPR043128">
    <property type="entry name" value="Rev_trsase/Diguanyl_cyclase"/>
</dbReference>
<evidence type="ECO:0008006" key="4">
    <source>
        <dbReference type="Google" id="ProtNLM"/>
    </source>
</evidence>
<sequence length="493" mass="54593">SDNDYNLTPGSDMVLRSVFCADHNFSIVADTGWHPVSATSSASSGCTKSVVSWKLATALLQHYPDGQLIPSKTSFDTATAAGSMTSLYQLKIKFPVCDDNGKVSTLTWSPAIINDGLLLHSDGLLGMDALNFNADGLLLTINDTPTQASRYLCSSHTLHKYQSSNLTPTSPASTSTTSKPTEESTVSTPRTPTSATTTLVQCPIDQCNTTNETHDISYNIDILGNSPPSFPQPPEGYQLLKTIYNNEWCTIGVLLNDQGNKEYYVDYSDQLLQLALDNQPKPVPPTHYFLMKASADERRQAEERIDALITEGKLQTTAPDDVNNYTTNWYPRAGRKRVRPIQPTIRTNDLVKKAINKYPIKDCQSKIPRIINKYRSSVTAHAMDIRDAYRAIKLGRNLQLLSQINYKNKNWTYTYMSDGNSTNPQVLEIIIAHAIGEFERLGSCSGVLVSYMDDFLYLGGRLEDIKKVVDHFANYGMHLTTDSLHGPEANGLL</sequence>
<dbReference type="Proteomes" id="UP000591131">
    <property type="component" value="Unassembled WGS sequence"/>
</dbReference>
<evidence type="ECO:0000313" key="3">
    <source>
        <dbReference type="Proteomes" id="UP000591131"/>
    </source>
</evidence>
<evidence type="ECO:0000256" key="1">
    <source>
        <dbReference type="SAM" id="MobiDB-lite"/>
    </source>
</evidence>
<dbReference type="EMBL" id="JAAPAO010001853">
    <property type="protein sequence ID" value="KAF4648694.1"/>
    <property type="molecule type" value="Genomic_DNA"/>
</dbReference>
<dbReference type="AlphaFoldDB" id="A0A7J6KP29"/>
<gene>
    <name evidence="2" type="ORF">FOL47_002911</name>
</gene>
<dbReference type="InterPro" id="IPR043502">
    <property type="entry name" value="DNA/RNA_pol_sf"/>
</dbReference>
<evidence type="ECO:0000313" key="2">
    <source>
        <dbReference type="EMBL" id="KAF4648694.1"/>
    </source>
</evidence>
<dbReference type="Gene3D" id="3.30.70.270">
    <property type="match status" value="1"/>
</dbReference>
<feature type="compositionally biased region" description="Low complexity" evidence="1">
    <location>
        <begin position="163"/>
        <end position="195"/>
    </location>
</feature>
<proteinExistence type="predicted"/>
<dbReference type="Gene3D" id="3.10.10.10">
    <property type="entry name" value="HIV Type 1 Reverse Transcriptase, subunit A, domain 1"/>
    <property type="match status" value="1"/>
</dbReference>
<feature type="region of interest" description="Disordered" evidence="1">
    <location>
        <begin position="162"/>
        <end position="195"/>
    </location>
</feature>
<dbReference type="SUPFAM" id="SSF56672">
    <property type="entry name" value="DNA/RNA polymerases"/>
    <property type="match status" value="1"/>
</dbReference>
<reference evidence="2 3" key="1">
    <citation type="submission" date="2020-04" db="EMBL/GenBank/DDBJ databases">
        <title>Perkinsus chesapeaki whole genome sequence.</title>
        <authorList>
            <person name="Bogema D.R."/>
        </authorList>
    </citation>
    <scope>NUCLEOTIDE SEQUENCE [LARGE SCALE GENOMIC DNA]</scope>
    <source>
        <strain evidence="2">ATCC PRA-425</strain>
    </source>
</reference>